<sequence length="169" mass="18948">MPWYQPLLDYAHQPLGNVLLLMELSLLMGILSTQGAVAELVFHEREHHGEGPSNPEAMSQPKGHHLVTECLWDPEAYAPRTRTDLYMQATTNQCTPGMHVNVWGGNDSNLTPLVPAVLPQMIPIRMLIGPPLILSPGRQVKKPIQVNWVQWELPAHYQTVSSHYPHGDI</sequence>
<feature type="chain" id="PRO_5046591125" evidence="1">
    <location>
        <begin position="39"/>
        <end position="169"/>
    </location>
</feature>
<dbReference type="EMBL" id="JASCZI010212313">
    <property type="protein sequence ID" value="MED6199095.1"/>
    <property type="molecule type" value="Genomic_DNA"/>
</dbReference>
<keyword evidence="3" id="KW-1185">Reference proteome</keyword>
<dbReference type="Proteomes" id="UP001341840">
    <property type="component" value="Unassembled WGS sequence"/>
</dbReference>
<organism evidence="2 3">
    <name type="scientific">Stylosanthes scabra</name>
    <dbReference type="NCBI Taxonomy" id="79078"/>
    <lineage>
        <taxon>Eukaryota</taxon>
        <taxon>Viridiplantae</taxon>
        <taxon>Streptophyta</taxon>
        <taxon>Embryophyta</taxon>
        <taxon>Tracheophyta</taxon>
        <taxon>Spermatophyta</taxon>
        <taxon>Magnoliopsida</taxon>
        <taxon>eudicotyledons</taxon>
        <taxon>Gunneridae</taxon>
        <taxon>Pentapetalae</taxon>
        <taxon>rosids</taxon>
        <taxon>fabids</taxon>
        <taxon>Fabales</taxon>
        <taxon>Fabaceae</taxon>
        <taxon>Papilionoideae</taxon>
        <taxon>50 kb inversion clade</taxon>
        <taxon>dalbergioids sensu lato</taxon>
        <taxon>Dalbergieae</taxon>
        <taxon>Pterocarpus clade</taxon>
        <taxon>Stylosanthes</taxon>
    </lineage>
</organism>
<protein>
    <submittedName>
        <fullName evidence="2">Uncharacterized protein</fullName>
    </submittedName>
</protein>
<evidence type="ECO:0000313" key="2">
    <source>
        <dbReference type="EMBL" id="MED6199095.1"/>
    </source>
</evidence>
<keyword evidence="1" id="KW-0732">Signal</keyword>
<accession>A0ABU6XM16</accession>
<gene>
    <name evidence="2" type="ORF">PIB30_072648</name>
</gene>
<proteinExistence type="predicted"/>
<evidence type="ECO:0000313" key="3">
    <source>
        <dbReference type="Proteomes" id="UP001341840"/>
    </source>
</evidence>
<reference evidence="2 3" key="1">
    <citation type="journal article" date="2023" name="Plants (Basel)">
        <title>Bridging the Gap: Combining Genomics and Transcriptomics Approaches to Understand Stylosanthes scabra, an Orphan Legume from the Brazilian Caatinga.</title>
        <authorList>
            <person name="Ferreira-Neto J.R.C."/>
            <person name="da Silva M.D."/>
            <person name="Binneck E."/>
            <person name="de Melo N.F."/>
            <person name="da Silva R.H."/>
            <person name="de Melo A.L.T.M."/>
            <person name="Pandolfi V."/>
            <person name="Bustamante F.O."/>
            <person name="Brasileiro-Vidal A.C."/>
            <person name="Benko-Iseppon A.M."/>
        </authorList>
    </citation>
    <scope>NUCLEOTIDE SEQUENCE [LARGE SCALE GENOMIC DNA]</scope>
    <source>
        <tissue evidence="2">Leaves</tissue>
    </source>
</reference>
<feature type="signal peptide" evidence="1">
    <location>
        <begin position="1"/>
        <end position="38"/>
    </location>
</feature>
<comment type="caution">
    <text evidence="2">The sequence shown here is derived from an EMBL/GenBank/DDBJ whole genome shotgun (WGS) entry which is preliminary data.</text>
</comment>
<evidence type="ECO:0000256" key="1">
    <source>
        <dbReference type="SAM" id="SignalP"/>
    </source>
</evidence>
<name>A0ABU6XM16_9FABA</name>